<dbReference type="Pfam" id="PF02811">
    <property type="entry name" value="PHP"/>
    <property type="match status" value="1"/>
</dbReference>
<dbReference type="PANTHER" id="PTHR36928:SF1">
    <property type="entry name" value="PHOSPHATASE YCDX-RELATED"/>
    <property type="match status" value="1"/>
</dbReference>
<evidence type="ECO:0000313" key="2">
    <source>
        <dbReference type="EMBL" id="HCL03985.1"/>
    </source>
</evidence>
<gene>
    <name evidence="2" type="ORF">DHW61_16525</name>
</gene>
<organism evidence="2 3">
    <name type="scientific">Lachnoclostridium phytofermentans</name>
    <dbReference type="NCBI Taxonomy" id="66219"/>
    <lineage>
        <taxon>Bacteria</taxon>
        <taxon>Bacillati</taxon>
        <taxon>Bacillota</taxon>
        <taxon>Clostridia</taxon>
        <taxon>Lachnospirales</taxon>
        <taxon>Lachnospiraceae</taxon>
    </lineage>
</organism>
<feature type="domain" description="Polymerase/histidinol phosphatase N-terminal" evidence="1">
    <location>
        <begin position="5"/>
        <end position="79"/>
    </location>
</feature>
<dbReference type="GO" id="GO:0005829">
    <property type="term" value="C:cytosol"/>
    <property type="evidence" value="ECO:0007669"/>
    <property type="project" value="TreeGrafter"/>
</dbReference>
<dbReference type="Proteomes" id="UP000262969">
    <property type="component" value="Unassembled WGS sequence"/>
</dbReference>
<evidence type="ECO:0000259" key="1">
    <source>
        <dbReference type="SMART" id="SM00481"/>
    </source>
</evidence>
<dbReference type="InterPro" id="IPR016195">
    <property type="entry name" value="Pol/histidinol_Pase-like"/>
</dbReference>
<reference evidence="2 3" key="1">
    <citation type="journal article" date="2018" name="Nat. Biotechnol.">
        <title>A standardized bacterial taxonomy based on genome phylogeny substantially revises the tree of life.</title>
        <authorList>
            <person name="Parks D.H."/>
            <person name="Chuvochina M."/>
            <person name="Waite D.W."/>
            <person name="Rinke C."/>
            <person name="Skarshewski A."/>
            <person name="Chaumeil P.A."/>
            <person name="Hugenholtz P."/>
        </authorList>
    </citation>
    <scope>NUCLEOTIDE SEQUENCE [LARGE SCALE GENOMIC DNA]</scope>
    <source>
        <strain evidence="2">UBA11728</strain>
    </source>
</reference>
<accession>A0A3D2XBT4</accession>
<dbReference type="CDD" id="cd07437">
    <property type="entry name" value="PHP_HisPPase_Ycdx_like"/>
    <property type="match status" value="1"/>
</dbReference>
<dbReference type="PANTHER" id="PTHR36928">
    <property type="entry name" value="PHOSPHATASE YCDX-RELATED"/>
    <property type="match status" value="1"/>
</dbReference>
<dbReference type="InterPro" id="IPR004013">
    <property type="entry name" value="PHP_dom"/>
</dbReference>
<evidence type="ECO:0000313" key="3">
    <source>
        <dbReference type="Proteomes" id="UP000262969"/>
    </source>
</evidence>
<dbReference type="SUPFAM" id="SSF89550">
    <property type="entry name" value="PHP domain-like"/>
    <property type="match status" value="1"/>
</dbReference>
<comment type="caution">
    <text evidence="2">The sequence shown here is derived from an EMBL/GenBank/DDBJ whole genome shotgun (WGS) entry which is preliminary data.</text>
</comment>
<dbReference type="EMBL" id="DPVV01000540">
    <property type="protein sequence ID" value="HCL03985.1"/>
    <property type="molecule type" value="Genomic_DNA"/>
</dbReference>
<dbReference type="Gene3D" id="3.20.20.140">
    <property type="entry name" value="Metal-dependent hydrolases"/>
    <property type="match status" value="1"/>
</dbReference>
<dbReference type="NCBIfam" id="NF006702">
    <property type="entry name" value="PRK09248.1"/>
    <property type="match status" value="1"/>
</dbReference>
<dbReference type="GO" id="GO:0042578">
    <property type="term" value="F:phosphoric ester hydrolase activity"/>
    <property type="evidence" value="ECO:0007669"/>
    <property type="project" value="TreeGrafter"/>
</dbReference>
<dbReference type="InterPro" id="IPR050243">
    <property type="entry name" value="PHP_phosphatase"/>
</dbReference>
<dbReference type="InterPro" id="IPR003141">
    <property type="entry name" value="Pol/His_phosphatase_N"/>
</dbReference>
<proteinExistence type="predicted"/>
<dbReference type="SMART" id="SM00481">
    <property type="entry name" value="POLIIIAc"/>
    <property type="match status" value="1"/>
</dbReference>
<name>A0A3D2XBT4_9FIRM</name>
<dbReference type="AlphaFoldDB" id="A0A3D2XBT4"/>
<protein>
    <submittedName>
        <fullName evidence="2">Phosphatase</fullName>
    </submittedName>
</protein>
<dbReference type="GO" id="GO:0008270">
    <property type="term" value="F:zinc ion binding"/>
    <property type="evidence" value="ECO:0007669"/>
    <property type="project" value="TreeGrafter"/>
</dbReference>
<sequence>MNDILDVHTHTLASGHAYNTIKEMALEASEKGIELLGITEHAPTMPGTCHEFYFQNLHVVPREMFGVQLLLGSEVNILDHEGTLDLSDQVLKKLDICIASIHPPCYKKGTKRENTNAIVGAMENPYINVIGHPDDGRYELDYETIVKKAKEYGVLLELNNSSVAPGSFRPNTRENDLTMLKYCKQYEVPVIMSSDAHTAYDIGNHVYVKDIIKEAMFPEDLVVNHSKEMLLQMIENRRKSIL</sequence>